<organism evidence="1 2">
    <name type="scientific">Salibacterium lacus</name>
    <dbReference type="NCBI Taxonomy" id="1898109"/>
    <lineage>
        <taxon>Bacteria</taxon>
        <taxon>Bacillati</taxon>
        <taxon>Bacillota</taxon>
        <taxon>Bacilli</taxon>
        <taxon>Bacillales</taxon>
        <taxon>Bacillaceae</taxon>
    </lineage>
</organism>
<proteinExistence type="predicted"/>
<keyword evidence="2" id="KW-1185">Reference proteome</keyword>
<dbReference type="RefSeq" id="WP_380711436.1">
    <property type="nucleotide sequence ID" value="NZ_JBHUML010000002.1"/>
</dbReference>
<reference evidence="2" key="1">
    <citation type="journal article" date="2019" name="Int. J. Syst. Evol. Microbiol.">
        <title>The Global Catalogue of Microorganisms (GCM) 10K type strain sequencing project: providing services to taxonomists for standard genome sequencing and annotation.</title>
        <authorList>
            <consortium name="The Broad Institute Genomics Platform"/>
            <consortium name="The Broad Institute Genome Sequencing Center for Infectious Disease"/>
            <person name="Wu L."/>
            <person name="Ma J."/>
        </authorList>
    </citation>
    <scope>NUCLEOTIDE SEQUENCE [LARGE SCALE GENOMIC DNA]</scope>
    <source>
        <strain evidence="2">KCTC 33792</strain>
    </source>
</reference>
<evidence type="ECO:0000313" key="2">
    <source>
        <dbReference type="Proteomes" id="UP001597520"/>
    </source>
</evidence>
<dbReference type="EMBL" id="JBHUML010000002">
    <property type="protein sequence ID" value="MFD2704148.1"/>
    <property type="molecule type" value="Genomic_DNA"/>
</dbReference>
<dbReference type="Proteomes" id="UP001597520">
    <property type="component" value="Unassembled WGS sequence"/>
</dbReference>
<sequence>MLDKELLPWDLFYLTGNIDAYLLAKETEQSTLESIEDSTGEELE</sequence>
<dbReference type="Pfam" id="PF14006">
    <property type="entry name" value="YqzL"/>
    <property type="match status" value="1"/>
</dbReference>
<evidence type="ECO:0000313" key="1">
    <source>
        <dbReference type="EMBL" id="MFD2704148.1"/>
    </source>
</evidence>
<accession>A0ABW5SWV4</accession>
<gene>
    <name evidence="1" type="ORF">ACFSUB_01610</name>
</gene>
<comment type="caution">
    <text evidence="1">The sequence shown here is derived from an EMBL/GenBank/DDBJ whole genome shotgun (WGS) entry which is preliminary data.</text>
</comment>
<dbReference type="InterPro" id="IPR025617">
    <property type="entry name" value="YqzL"/>
</dbReference>
<name>A0ABW5SWV4_9BACI</name>
<protein>
    <submittedName>
        <fullName evidence="1">YqzL family protein</fullName>
    </submittedName>
</protein>